<sequence length="208" mass="23584">MSDGARVSFDSFLICSANCFTMDSGSSGQEPTSWEDLCSINLMPSELFLKFRKELQGFRVGINLEFYNAPCNEYEAKLVLKPLYPNQRWKFIYEPIRQDIRLLSKKIPVTRFLNLQVGIGHNFQMHATGWKWKLTTCLGGDGVSRIRNKTSISPFPGMDFRFGWRADYVLPEITGALGTGEPLFNMNSGKLEASLDRIEAIVTHSDEP</sequence>
<name>A0A6J1D1B3_MOMCH</name>
<dbReference type="GeneID" id="111016448"/>
<evidence type="ECO:0000259" key="1">
    <source>
        <dbReference type="Pfam" id="PF25003"/>
    </source>
</evidence>
<organism evidence="2 3">
    <name type="scientific">Momordica charantia</name>
    <name type="common">Bitter gourd</name>
    <name type="synonym">Balsam pear</name>
    <dbReference type="NCBI Taxonomy" id="3673"/>
    <lineage>
        <taxon>Eukaryota</taxon>
        <taxon>Viridiplantae</taxon>
        <taxon>Streptophyta</taxon>
        <taxon>Embryophyta</taxon>
        <taxon>Tracheophyta</taxon>
        <taxon>Spermatophyta</taxon>
        <taxon>Magnoliopsida</taxon>
        <taxon>eudicotyledons</taxon>
        <taxon>Gunneridae</taxon>
        <taxon>Pentapetalae</taxon>
        <taxon>rosids</taxon>
        <taxon>fabids</taxon>
        <taxon>Cucurbitales</taxon>
        <taxon>Cucurbitaceae</taxon>
        <taxon>Momordiceae</taxon>
        <taxon>Momordica</taxon>
    </lineage>
</organism>
<feature type="domain" description="DUF7781" evidence="1">
    <location>
        <begin position="33"/>
        <end position="204"/>
    </location>
</feature>
<evidence type="ECO:0000313" key="3">
    <source>
        <dbReference type="RefSeq" id="XP_022147544.1"/>
    </source>
</evidence>
<accession>A0A6J1D1B3</accession>
<dbReference type="Pfam" id="PF25003">
    <property type="entry name" value="DUF7781"/>
    <property type="match status" value="1"/>
</dbReference>
<reference evidence="3" key="1">
    <citation type="submission" date="2025-08" db="UniProtKB">
        <authorList>
            <consortium name="RefSeq"/>
        </authorList>
    </citation>
    <scope>IDENTIFICATION</scope>
    <source>
        <strain evidence="3">OHB3-1</strain>
    </source>
</reference>
<gene>
    <name evidence="3" type="primary">LOC111016448</name>
</gene>
<dbReference type="RefSeq" id="XP_022147544.1">
    <property type="nucleotide sequence ID" value="XM_022291852.1"/>
</dbReference>
<keyword evidence="2" id="KW-1185">Reference proteome</keyword>
<dbReference type="KEGG" id="mcha:111016448"/>
<dbReference type="PANTHER" id="PTHR35710">
    <property type="entry name" value="OBP3-RESPONSIVE PROTEIN 4 (ORG4)"/>
    <property type="match status" value="1"/>
</dbReference>
<dbReference type="AlphaFoldDB" id="A0A6J1D1B3"/>
<protein>
    <submittedName>
        <fullName evidence="3">Uncharacterized protein LOC111016448 isoform X1</fullName>
    </submittedName>
</protein>
<proteinExistence type="predicted"/>
<dbReference type="Proteomes" id="UP000504603">
    <property type="component" value="Unplaced"/>
</dbReference>
<dbReference type="OrthoDB" id="1852071at2759"/>
<dbReference type="PANTHER" id="PTHR35710:SF1">
    <property type="entry name" value="OBP3-RESPONSIVE PROTEIN 4 (ORG4)"/>
    <property type="match status" value="1"/>
</dbReference>
<evidence type="ECO:0000313" key="2">
    <source>
        <dbReference type="Proteomes" id="UP000504603"/>
    </source>
</evidence>
<dbReference type="InterPro" id="IPR056683">
    <property type="entry name" value="DUF7781"/>
</dbReference>